<proteinExistence type="predicted"/>
<keyword evidence="3" id="KW-1185">Reference proteome</keyword>
<sequence length="80" mass="8736">MNKRKVIIPVLSAAILFPSAVNVFADPYKQVENVKSVEFVSMPVPATAEEKSTMYSDAQATVTLKDGSKKTIDLDYSPLT</sequence>
<comment type="caution">
    <text evidence="2">The sequence shown here is derived from an EMBL/GenBank/DDBJ whole genome shotgun (WGS) entry which is preliminary data.</text>
</comment>
<organism evidence="2 3">
    <name type="scientific">Chungangia koreensis</name>
    <dbReference type="NCBI Taxonomy" id="752657"/>
    <lineage>
        <taxon>Bacteria</taxon>
        <taxon>Bacillati</taxon>
        <taxon>Bacillota</taxon>
        <taxon>Bacilli</taxon>
        <taxon>Lactobacillales</taxon>
        <taxon>Chungangia</taxon>
    </lineage>
</organism>
<keyword evidence="1" id="KW-0732">Signal</keyword>
<protein>
    <submittedName>
        <fullName evidence="2">Uncharacterized protein</fullName>
    </submittedName>
</protein>
<feature type="signal peptide" evidence="1">
    <location>
        <begin position="1"/>
        <end position="25"/>
    </location>
</feature>
<evidence type="ECO:0000313" key="3">
    <source>
        <dbReference type="Proteomes" id="UP001595817"/>
    </source>
</evidence>
<reference evidence="3" key="1">
    <citation type="journal article" date="2019" name="Int. J. Syst. Evol. Microbiol.">
        <title>The Global Catalogue of Microorganisms (GCM) 10K type strain sequencing project: providing services to taxonomists for standard genome sequencing and annotation.</title>
        <authorList>
            <consortium name="The Broad Institute Genomics Platform"/>
            <consortium name="The Broad Institute Genome Sequencing Center for Infectious Disease"/>
            <person name="Wu L."/>
            <person name="Ma J."/>
        </authorList>
    </citation>
    <scope>NUCLEOTIDE SEQUENCE [LARGE SCALE GENOMIC DNA]</scope>
    <source>
        <strain evidence="3">CCUG 59778</strain>
    </source>
</reference>
<name>A0ABV8X2S6_9LACT</name>
<gene>
    <name evidence="2" type="ORF">ACFOZY_06470</name>
</gene>
<feature type="chain" id="PRO_5047028371" evidence="1">
    <location>
        <begin position="26"/>
        <end position="80"/>
    </location>
</feature>
<dbReference type="RefSeq" id="WP_378153524.1">
    <property type="nucleotide sequence ID" value="NZ_JBHSEC010000007.1"/>
</dbReference>
<dbReference type="EMBL" id="JBHSEC010000007">
    <property type="protein sequence ID" value="MFC4410081.1"/>
    <property type="molecule type" value="Genomic_DNA"/>
</dbReference>
<evidence type="ECO:0000256" key="1">
    <source>
        <dbReference type="SAM" id="SignalP"/>
    </source>
</evidence>
<evidence type="ECO:0000313" key="2">
    <source>
        <dbReference type="EMBL" id="MFC4410081.1"/>
    </source>
</evidence>
<accession>A0ABV8X2S6</accession>
<dbReference type="Proteomes" id="UP001595817">
    <property type="component" value="Unassembled WGS sequence"/>
</dbReference>